<reference evidence="3 4" key="1">
    <citation type="journal article" date="2015" name="Genome Biol. Evol.">
        <title>Phylogenomic analyses indicate that early fungi evolved digesting cell walls of algal ancestors of land plants.</title>
        <authorList>
            <person name="Chang Y."/>
            <person name="Wang S."/>
            <person name="Sekimoto S."/>
            <person name="Aerts A.L."/>
            <person name="Choi C."/>
            <person name="Clum A."/>
            <person name="LaButti K.M."/>
            <person name="Lindquist E.A."/>
            <person name="Yee Ngan C."/>
            <person name="Ohm R.A."/>
            <person name="Salamov A.A."/>
            <person name="Grigoriev I.V."/>
            <person name="Spatafora J.W."/>
            <person name="Berbee M.L."/>
        </authorList>
    </citation>
    <scope>NUCLEOTIDE SEQUENCE [LARGE SCALE GENOMIC DNA]</scope>
    <source>
        <strain evidence="3 4">JEL478</strain>
    </source>
</reference>
<accession>A0A139A395</accession>
<dbReference type="PROSITE" id="PS01013">
    <property type="entry name" value="OSBP"/>
    <property type="match status" value="1"/>
</dbReference>
<proteinExistence type="inferred from homology"/>
<dbReference type="GO" id="GO:0005829">
    <property type="term" value="C:cytosol"/>
    <property type="evidence" value="ECO:0007669"/>
    <property type="project" value="TreeGrafter"/>
</dbReference>
<dbReference type="SUPFAM" id="SSF144000">
    <property type="entry name" value="Oxysterol-binding protein-like"/>
    <property type="match status" value="1"/>
</dbReference>
<sequence length="383" mass="43207">MGPVKVQSSPTEVCGNIVAVSSDERSEIGSDVEQEVLDEKPRSILMGIISQLRKGMDLHRVALPVFVLEPRSMLERITDFFAHPDILARVPQTQDPVERFVHVTKYFLAGWHIRPKGVKKPYNPVLGEIFRASWNIDDKSTSLYVAEQVSHHPPMSAFFYANPQNHIMVEGTMSPISKFLGNSAASFMEGGSYISFPGVKELEGEEYFVTMPNAYARGILFGKMYMEMGDKVTVRCAKTDLVAEIDFLGFFTGTYNAIKGVIKRESTGEELFHLTGKWSDVLYIQIAPKDGEPHILFDAERARVHPITVAPIGEQEEYESRRLWSSVTASLLKQDMDAATMEKNLIEDTQRANARSRDAEGVEWSSRYFARHGERWTMMGRKG</sequence>
<evidence type="ECO:0000313" key="3">
    <source>
        <dbReference type="EMBL" id="KXS10853.1"/>
    </source>
</evidence>
<dbReference type="GO" id="GO:0032934">
    <property type="term" value="F:sterol binding"/>
    <property type="evidence" value="ECO:0007669"/>
    <property type="project" value="TreeGrafter"/>
</dbReference>
<dbReference type="Gene3D" id="1.10.287.2720">
    <property type="match status" value="1"/>
</dbReference>
<dbReference type="STRING" id="1344416.A0A139A395"/>
<protein>
    <submittedName>
        <fullName evidence="3">Oxysterol-binding protein</fullName>
    </submittedName>
</protein>
<dbReference type="Pfam" id="PF01237">
    <property type="entry name" value="Oxysterol_BP"/>
    <property type="match status" value="1"/>
</dbReference>
<dbReference type="FunFam" id="1.10.287.2720:FF:000001">
    <property type="entry name" value="Oxysterol-binding OBPalpha"/>
    <property type="match status" value="1"/>
</dbReference>
<gene>
    <name evidence="3" type="ORF">M427DRAFT_103017</name>
</gene>
<dbReference type="OMA" id="RYDYPNG"/>
<dbReference type="EMBL" id="KQ965812">
    <property type="protein sequence ID" value="KXS10853.1"/>
    <property type="molecule type" value="Genomic_DNA"/>
</dbReference>
<dbReference type="AlphaFoldDB" id="A0A139A395"/>
<keyword evidence="4" id="KW-1185">Reference proteome</keyword>
<evidence type="ECO:0000256" key="2">
    <source>
        <dbReference type="RuleBase" id="RU003844"/>
    </source>
</evidence>
<evidence type="ECO:0000313" key="4">
    <source>
        <dbReference type="Proteomes" id="UP000070544"/>
    </source>
</evidence>
<dbReference type="PANTHER" id="PTHR10972">
    <property type="entry name" value="OXYSTEROL-BINDING PROTEIN-RELATED"/>
    <property type="match status" value="1"/>
</dbReference>
<evidence type="ECO:0000256" key="1">
    <source>
        <dbReference type="ARBA" id="ARBA00008842"/>
    </source>
</evidence>
<dbReference type="Gene3D" id="3.30.70.3490">
    <property type="match status" value="1"/>
</dbReference>
<dbReference type="InterPro" id="IPR037239">
    <property type="entry name" value="OSBP_sf"/>
</dbReference>
<dbReference type="OrthoDB" id="14833at2759"/>
<organism evidence="3 4">
    <name type="scientific">Gonapodya prolifera (strain JEL478)</name>
    <name type="common">Monoblepharis prolifera</name>
    <dbReference type="NCBI Taxonomy" id="1344416"/>
    <lineage>
        <taxon>Eukaryota</taxon>
        <taxon>Fungi</taxon>
        <taxon>Fungi incertae sedis</taxon>
        <taxon>Chytridiomycota</taxon>
        <taxon>Chytridiomycota incertae sedis</taxon>
        <taxon>Monoblepharidomycetes</taxon>
        <taxon>Monoblepharidales</taxon>
        <taxon>Gonapodyaceae</taxon>
        <taxon>Gonapodya</taxon>
    </lineage>
</organism>
<dbReference type="InterPro" id="IPR000648">
    <property type="entry name" value="Oxysterol-bd"/>
</dbReference>
<dbReference type="GO" id="GO:0016020">
    <property type="term" value="C:membrane"/>
    <property type="evidence" value="ECO:0007669"/>
    <property type="project" value="TreeGrafter"/>
</dbReference>
<dbReference type="Proteomes" id="UP000070544">
    <property type="component" value="Unassembled WGS sequence"/>
</dbReference>
<dbReference type="Gene3D" id="2.40.160.120">
    <property type="match status" value="1"/>
</dbReference>
<name>A0A139A395_GONPJ</name>
<dbReference type="InterPro" id="IPR018494">
    <property type="entry name" value="Oxysterol-bd_CS"/>
</dbReference>
<comment type="similarity">
    <text evidence="1 2">Belongs to the OSBP family.</text>
</comment>
<dbReference type="PANTHER" id="PTHR10972:SF102">
    <property type="entry name" value="OXYSTEROL-BINDING PROTEIN"/>
    <property type="match status" value="1"/>
</dbReference>